<dbReference type="EMBL" id="JAGSCS010000014">
    <property type="protein sequence ID" value="MBR0576753.1"/>
    <property type="molecule type" value="Genomic_DNA"/>
</dbReference>
<comment type="caution">
    <text evidence="1">The sequence shown here is derived from an EMBL/GenBank/DDBJ whole genome shotgun (WGS) entry which is preliminary data.</text>
</comment>
<evidence type="ECO:0008006" key="3">
    <source>
        <dbReference type="Google" id="ProtNLM"/>
    </source>
</evidence>
<evidence type="ECO:0000313" key="1">
    <source>
        <dbReference type="EMBL" id="MBR0576753.1"/>
    </source>
</evidence>
<gene>
    <name evidence="1" type="ORF">KCG48_10455</name>
</gene>
<evidence type="ECO:0000313" key="2">
    <source>
        <dbReference type="Proteomes" id="UP000675379"/>
    </source>
</evidence>
<dbReference type="AlphaFoldDB" id="A0A941CT10"/>
<protein>
    <recommendedName>
        <fullName evidence="3">HK97 gp10 family phage protein</fullName>
    </recommendedName>
</protein>
<accession>A0A941CT10</accession>
<proteinExistence type="predicted"/>
<dbReference type="Proteomes" id="UP000675379">
    <property type="component" value="Unassembled WGS sequence"/>
</dbReference>
<dbReference type="RefSeq" id="WP_211802172.1">
    <property type="nucleotide sequence ID" value="NZ_JAGSCS010000014.1"/>
</dbReference>
<keyword evidence="2" id="KW-1185">Reference proteome</keyword>
<name>A0A941CT10_9CLOT</name>
<sequence>MTKVKGALRVGDFTRAFKETLQNYTDEVEEGLKEVTETLAKTAAKDLQKVSASTFNTAQDKPYHKGWVASNESVRHHSRWVIHNRTKPGLAHLLEKGHAKVNGGRTSGVVHIKPIEEKLIKDYEENLAAIIERGF</sequence>
<reference evidence="1" key="1">
    <citation type="submission" date="2021-04" db="EMBL/GenBank/DDBJ databases">
        <title>Proteiniclasticum sedimins sp. nov., an obligate anaerobic bacterium isolated from anaerobic sludge.</title>
        <authorList>
            <person name="Liu J."/>
        </authorList>
    </citation>
    <scope>NUCLEOTIDE SEQUENCE</scope>
    <source>
        <strain evidence="1">BAD-10</strain>
    </source>
</reference>
<organism evidence="1 2">
    <name type="scientific">Proteiniclasticum sediminis</name>
    <dbReference type="NCBI Taxonomy" id="2804028"/>
    <lineage>
        <taxon>Bacteria</taxon>
        <taxon>Bacillati</taxon>
        <taxon>Bacillota</taxon>
        <taxon>Clostridia</taxon>
        <taxon>Eubacteriales</taxon>
        <taxon>Clostridiaceae</taxon>
        <taxon>Proteiniclasticum</taxon>
    </lineage>
</organism>